<proteinExistence type="predicted"/>
<reference evidence="1" key="1">
    <citation type="submission" date="2024-05" db="EMBL/GenBank/DDBJ databases">
        <title>Planctomycetes of the genus Singulisphaera possess chitinolytic capabilities.</title>
        <authorList>
            <person name="Ivanova A."/>
        </authorList>
    </citation>
    <scope>NUCLEOTIDE SEQUENCE</scope>
    <source>
        <strain evidence="1">Ch08T</strain>
    </source>
</reference>
<accession>A0AAU7CP71</accession>
<name>A0AAU7CP71_9BACT</name>
<sequence>MTFDECHSTLAVIRQKQGTRCPLVRVDYAGQVIRGRLARTDSDPEHQHEQSSPYGIIVLENLGLSQSPETILQIANIPTGALKELNAP</sequence>
<evidence type="ECO:0000313" key="1">
    <source>
        <dbReference type="EMBL" id="XBH06941.1"/>
    </source>
</evidence>
<dbReference type="EMBL" id="CP155447">
    <property type="protein sequence ID" value="XBH06941.1"/>
    <property type="molecule type" value="Genomic_DNA"/>
</dbReference>
<organism evidence="1">
    <name type="scientific">Singulisphaera sp. Ch08</name>
    <dbReference type="NCBI Taxonomy" id="3120278"/>
    <lineage>
        <taxon>Bacteria</taxon>
        <taxon>Pseudomonadati</taxon>
        <taxon>Planctomycetota</taxon>
        <taxon>Planctomycetia</taxon>
        <taxon>Isosphaerales</taxon>
        <taxon>Isosphaeraceae</taxon>
        <taxon>Singulisphaera</taxon>
    </lineage>
</organism>
<dbReference type="AlphaFoldDB" id="A0AAU7CP71"/>
<dbReference type="RefSeq" id="WP_406699789.1">
    <property type="nucleotide sequence ID" value="NZ_CP155447.1"/>
</dbReference>
<protein>
    <submittedName>
        <fullName evidence="1">Uncharacterized protein</fullName>
    </submittedName>
</protein>
<gene>
    <name evidence="1" type="ORF">V5E97_13130</name>
</gene>